<sequence length="371" mass="39860">MTLTSTLADCWLGLCRKTPALHTASAVLLGDPGEIRSVQSDAGGSAGRQGRIRNGIGIAMASIRALFSEKRLLGFSFLSGLVILFLVLAEQWNLSHIDTSYAVSNLITIQLGDSYLIVFDLRLFVIEAVCLSGFTLLLAALVRYRNARNAAIPITVRRAFGESGRHAGSLAALSLTMAFVTTVLLEIASQNQFTGTIVSAISHAMFWLPYAYYFAPNGIFTSLFFSFRILVANTVLFLLALYVVPVIVLEKKGLLSAFAGSVRLMKKTWRELLGCALVFGAIILAVAAIGLLIGQSPALLNNDYDFFLQESRGLVLMTGACYGFLLACGMLMAAGSTVLGIAVTDLYAWGRTGSHQAKQETTPSPLAEPAR</sequence>
<feature type="transmembrane region" description="Helical" evidence="1">
    <location>
        <begin position="314"/>
        <end position="343"/>
    </location>
</feature>
<feature type="transmembrane region" description="Helical" evidence="1">
    <location>
        <begin position="121"/>
        <end position="142"/>
    </location>
</feature>
<dbReference type="eggNOG" id="arCOG08211">
    <property type="taxonomic scope" value="Archaea"/>
</dbReference>
<feature type="transmembrane region" description="Helical" evidence="1">
    <location>
        <begin position="167"/>
        <end position="187"/>
    </location>
</feature>
<feature type="transmembrane region" description="Helical" evidence="1">
    <location>
        <begin position="72"/>
        <end position="89"/>
    </location>
</feature>
<reference evidence="2 3" key="2">
    <citation type="journal article" date="2014" name="Genome Announc.">
        <title>Complete Genome Sequence of Methanoregula formicica SMSPT, a Mesophilic Hydrogenotrophic Methanogen Isolated from a Methanogenic Upflow Anaerobic Sludge Blanket Reactor.</title>
        <authorList>
            <person name="Yamamoto K."/>
            <person name="Tamaki H."/>
            <person name="Cadillo-Quiroz H."/>
            <person name="Imachi H."/>
            <person name="Kyrpides N."/>
            <person name="Woyke T."/>
            <person name="Goodwin L."/>
            <person name="Zinder S.H."/>
            <person name="Kamagata Y."/>
            <person name="Liu W.T."/>
        </authorList>
    </citation>
    <scope>NUCLEOTIDE SEQUENCE [LARGE SCALE GENOMIC DNA]</scope>
    <source>
        <strain evidence="3">DSM 22288 / NBRC 105244 / SMSP</strain>
    </source>
</reference>
<reference evidence="3" key="1">
    <citation type="submission" date="2011-12" db="EMBL/GenBank/DDBJ databases">
        <title>Complete sequence of Methanoregula formicicum SMSP.</title>
        <authorList>
            <person name="Lucas S."/>
            <person name="Han J."/>
            <person name="Lapidus A."/>
            <person name="Cheng J.-F."/>
            <person name="Goodwin L."/>
            <person name="Pitluck S."/>
            <person name="Peters L."/>
            <person name="Ovchinnikova G."/>
            <person name="Teshima H."/>
            <person name="Detter J.C."/>
            <person name="Han C."/>
            <person name="Tapia R."/>
            <person name="Land M."/>
            <person name="Hauser L."/>
            <person name="Kyrpides N."/>
            <person name="Ivanova N."/>
            <person name="Pagani I."/>
            <person name="Imachi H."/>
            <person name="Tamaki H."/>
            <person name="Sekiguchi Y."/>
            <person name="Kamagata Y."/>
            <person name="Cadillo-Quiroz H."/>
            <person name="Zinder S."/>
            <person name="Liu W.-T."/>
            <person name="Woyke T."/>
        </authorList>
    </citation>
    <scope>NUCLEOTIDE SEQUENCE [LARGE SCALE GENOMIC DNA]</scope>
    <source>
        <strain evidence="3">DSM 22288 / NBRC 105244 / SMSP</strain>
    </source>
</reference>
<feature type="transmembrane region" description="Helical" evidence="1">
    <location>
        <begin position="269"/>
        <end position="293"/>
    </location>
</feature>
<name>L0HE83_METFS</name>
<dbReference type="EMBL" id="CP003167">
    <property type="protein sequence ID" value="AGB01623.1"/>
    <property type="molecule type" value="Genomic_DNA"/>
</dbReference>
<dbReference type="HOGENOM" id="CLU_762094_0_0_2"/>
<proteinExistence type="predicted"/>
<dbReference type="AlphaFoldDB" id="L0HE83"/>
<keyword evidence="1" id="KW-0472">Membrane</keyword>
<gene>
    <name evidence="2" type="ordered locus">Metfor_0560</name>
</gene>
<evidence type="ECO:0000313" key="3">
    <source>
        <dbReference type="Proteomes" id="UP000010824"/>
    </source>
</evidence>
<feature type="transmembrane region" description="Helical" evidence="1">
    <location>
        <begin position="227"/>
        <end position="249"/>
    </location>
</feature>
<keyword evidence="1" id="KW-0812">Transmembrane</keyword>
<keyword evidence="3" id="KW-1185">Reference proteome</keyword>
<feature type="transmembrane region" description="Helical" evidence="1">
    <location>
        <begin position="193"/>
        <end position="215"/>
    </location>
</feature>
<evidence type="ECO:0000256" key="1">
    <source>
        <dbReference type="SAM" id="Phobius"/>
    </source>
</evidence>
<keyword evidence="1" id="KW-1133">Transmembrane helix</keyword>
<evidence type="ECO:0000313" key="2">
    <source>
        <dbReference type="EMBL" id="AGB01623.1"/>
    </source>
</evidence>
<dbReference type="KEGG" id="mfo:Metfor_0560"/>
<dbReference type="Proteomes" id="UP000010824">
    <property type="component" value="Chromosome"/>
</dbReference>
<dbReference type="RefSeq" id="WP_015284587.1">
    <property type="nucleotide sequence ID" value="NC_019943.1"/>
</dbReference>
<dbReference type="InParanoid" id="L0HE83"/>
<organism evidence="2 3">
    <name type="scientific">Methanoregula formicica (strain DSM 22288 / NBRC 105244 / SMSP)</name>
    <dbReference type="NCBI Taxonomy" id="593750"/>
    <lineage>
        <taxon>Archaea</taxon>
        <taxon>Methanobacteriati</taxon>
        <taxon>Methanobacteriota</taxon>
        <taxon>Stenosarchaea group</taxon>
        <taxon>Methanomicrobia</taxon>
        <taxon>Methanomicrobiales</taxon>
        <taxon>Methanoregulaceae</taxon>
        <taxon>Methanoregula</taxon>
    </lineage>
</organism>
<dbReference type="GeneID" id="14309233"/>
<protein>
    <submittedName>
        <fullName evidence="2">Uncharacterized protein</fullName>
    </submittedName>
</protein>
<dbReference type="STRING" id="593750.Metfor_0560"/>
<accession>L0HE83</accession>